<organism evidence="1 2">
    <name type="scientific">Dermacentor silvarum</name>
    <name type="common">Tick</name>
    <dbReference type="NCBI Taxonomy" id="543639"/>
    <lineage>
        <taxon>Eukaryota</taxon>
        <taxon>Metazoa</taxon>
        <taxon>Ecdysozoa</taxon>
        <taxon>Arthropoda</taxon>
        <taxon>Chelicerata</taxon>
        <taxon>Arachnida</taxon>
        <taxon>Acari</taxon>
        <taxon>Parasitiformes</taxon>
        <taxon>Ixodida</taxon>
        <taxon>Ixodoidea</taxon>
        <taxon>Ixodidae</taxon>
        <taxon>Rhipicephalinae</taxon>
        <taxon>Dermacentor</taxon>
    </lineage>
</organism>
<protein>
    <submittedName>
        <fullName evidence="1">Uncharacterized protein</fullName>
    </submittedName>
</protein>
<reference evidence="1" key="1">
    <citation type="submission" date="2020-05" db="EMBL/GenBank/DDBJ databases">
        <title>Large-scale comparative analyses of tick genomes elucidate their genetic diversity and vector capacities.</title>
        <authorList>
            <person name="Jia N."/>
            <person name="Wang J."/>
            <person name="Shi W."/>
            <person name="Du L."/>
            <person name="Sun Y."/>
            <person name="Zhan W."/>
            <person name="Jiang J."/>
            <person name="Wang Q."/>
            <person name="Zhang B."/>
            <person name="Ji P."/>
            <person name="Sakyi L.B."/>
            <person name="Cui X."/>
            <person name="Yuan T."/>
            <person name="Jiang B."/>
            <person name="Yang W."/>
            <person name="Lam T.T.-Y."/>
            <person name="Chang Q."/>
            <person name="Ding S."/>
            <person name="Wang X."/>
            <person name="Zhu J."/>
            <person name="Ruan X."/>
            <person name="Zhao L."/>
            <person name="Wei J."/>
            <person name="Que T."/>
            <person name="Du C."/>
            <person name="Cheng J."/>
            <person name="Dai P."/>
            <person name="Han X."/>
            <person name="Huang E."/>
            <person name="Gao Y."/>
            <person name="Liu J."/>
            <person name="Shao H."/>
            <person name="Ye R."/>
            <person name="Li L."/>
            <person name="Wei W."/>
            <person name="Wang X."/>
            <person name="Wang C."/>
            <person name="Yang T."/>
            <person name="Huo Q."/>
            <person name="Li W."/>
            <person name="Guo W."/>
            <person name="Chen H."/>
            <person name="Zhou L."/>
            <person name="Ni X."/>
            <person name="Tian J."/>
            <person name="Zhou Y."/>
            <person name="Sheng Y."/>
            <person name="Liu T."/>
            <person name="Pan Y."/>
            <person name="Xia L."/>
            <person name="Li J."/>
            <person name="Zhao F."/>
            <person name="Cao W."/>
        </authorList>
    </citation>
    <scope>NUCLEOTIDE SEQUENCE</scope>
    <source>
        <strain evidence="1">Dsil-2018</strain>
    </source>
</reference>
<name>A0ACB8CP90_DERSI</name>
<sequence>MSKASPVSHASGTSRGRDGAKEEYSCATDIPCAKYGDTRCQLLDRRYYINEIILDAGMELREDVLSKHSGDVCIGVVRASTCGQVFFSKFEDSRKRNALDLVEYLLFQHHCITALELNGSSSCRPSLLEALEDQRSVKSLTVYGVLRIREAAFFIRVMNSLSQLDKLVFKVNDSRSEWNFPTPRFAYSLDLRIHHLTALDVADLQMTRQEAMEMVQTLMLNHSISDLAVGLFVFSTGAQNSGTYFAQYLTRENSKLRRLTLKTNAICDNGYLLMTLIDALCEMTTLEELNADIIMNVSGFTRRLALFAKLFAQSNTLRRLRLPSTFCKRCSFLWFDPTERPGPDAAQCMEPWLKALRMPKSMPSELRIDLRGFGEAECRAFFDAVADNDALKSIIVDSLPAVDGVDRICRTIRDRGLGDRVTIRDLYIDQANLKVLPQCAEIGSVIISARHLLRQEYADIGAVSSALEVVSRCGHVTSLRVKCNSFDNDTLSALVACIRGSTALTDVDVRLGSHWTKVVEEQREEMETELVSALASNPKLARVSVRGALLSSHNLNLLAEGARKSRNITEFKLTPACISDATNAETCSWHAAELLCTAPRYLNIALTNIQEITARNTSLLPSAVKYVLGEQDDVKCIRTMELMHDHPRLLELVREGAASTKSEAKKMITSALLSVRRTNIHQFMRLAGVVKEKVDCLANPGATTQLADISEDCWLHIRSFLKIADVVQA</sequence>
<accession>A0ACB8CP90</accession>
<comment type="caution">
    <text evidence="1">The sequence shown here is derived from an EMBL/GenBank/DDBJ whole genome shotgun (WGS) entry which is preliminary data.</text>
</comment>
<proteinExistence type="predicted"/>
<dbReference type="EMBL" id="CM023474">
    <property type="protein sequence ID" value="KAH7948868.1"/>
    <property type="molecule type" value="Genomic_DNA"/>
</dbReference>
<gene>
    <name evidence="1" type="ORF">HPB49_002830</name>
</gene>
<keyword evidence="2" id="KW-1185">Reference proteome</keyword>
<evidence type="ECO:0000313" key="1">
    <source>
        <dbReference type="EMBL" id="KAH7948868.1"/>
    </source>
</evidence>
<evidence type="ECO:0000313" key="2">
    <source>
        <dbReference type="Proteomes" id="UP000821865"/>
    </source>
</evidence>
<dbReference type="Proteomes" id="UP000821865">
    <property type="component" value="Chromosome 5"/>
</dbReference>